<dbReference type="Proteomes" id="UP000663831">
    <property type="component" value="Unassembled WGS sequence"/>
</dbReference>
<protein>
    <recommendedName>
        <fullName evidence="6">Transmembrane protein</fullName>
    </recommendedName>
</protein>
<gene>
    <name evidence="4" type="ORF">RDB_LOCUS9014</name>
</gene>
<evidence type="ECO:0000313" key="5">
    <source>
        <dbReference type="Proteomes" id="UP000663831"/>
    </source>
</evidence>
<evidence type="ECO:0000313" key="4">
    <source>
        <dbReference type="EMBL" id="CAE6391864.1"/>
    </source>
</evidence>
<proteinExistence type="predicted"/>
<feature type="signal peptide" evidence="3">
    <location>
        <begin position="1"/>
        <end position="22"/>
    </location>
</feature>
<dbReference type="AlphaFoldDB" id="A0A8H2WP74"/>
<feature type="region of interest" description="Disordered" evidence="1">
    <location>
        <begin position="192"/>
        <end position="211"/>
    </location>
</feature>
<dbReference type="EMBL" id="CAJMWV010000385">
    <property type="protein sequence ID" value="CAE6391864.1"/>
    <property type="molecule type" value="Genomic_DNA"/>
</dbReference>
<feature type="chain" id="PRO_5034048962" description="Transmembrane protein" evidence="3">
    <location>
        <begin position="23"/>
        <end position="353"/>
    </location>
</feature>
<evidence type="ECO:0008006" key="6">
    <source>
        <dbReference type="Google" id="ProtNLM"/>
    </source>
</evidence>
<comment type="caution">
    <text evidence="4">The sequence shown here is derived from an EMBL/GenBank/DDBJ whole genome shotgun (WGS) entry which is preliminary data.</text>
</comment>
<keyword evidence="2" id="KW-1133">Transmembrane helix</keyword>
<evidence type="ECO:0000256" key="3">
    <source>
        <dbReference type="SAM" id="SignalP"/>
    </source>
</evidence>
<evidence type="ECO:0000256" key="1">
    <source>
        <dbReference type="SAM" id="MobiDB-lite"/>
    </source>
</evidence>
<sequence>MARSLVVGALAVVSIFAGQAYAQTDPIWSNVTCTDQLWSVNSAGQTPCLVSAYLSAQCTTDNSWGVPAIGTEGPYSPPNGTYANRCRCNSVQWNLLSACSMCQGGAAGTWQRWTVNCSSTVTTTASQGGYPLSIPSGVLVPHWAYYDFTLSGIFNAVIASQQIGTESSAVTGATSTGSSASATGVSRTSTKGAAATSTSLPSSDDSQSSGSNTGAIVGGVVGGIFGIALIAVIAFIVIRKNKQNKNPATENQYNQGHYNPSTAQPGTGAPMMGQHQPVVQHSGMSPIAGSEYKPYDPRQVSYVNNQHKLKLSFSDPSTFPSHTYTAPSHYAESIPYSHQTQARPGQYNGVPEI</sequence>
<feature type="region of interest" description="Disordered" evidence="1">
    <location>
        <begin position="247"/>
        <end position="291"/>
    </location>
</feature>
<feature type="compositionally biased region" description="Polar residues" evidence="1">
    <location>
        <begin position="247"/>
        <end position="265"/>
    </location>
</feature>
<keyword evidence="3" id="KW-0732">Signal</keyword>
<organism evidence="4 5">
    <name type="scientific">Rhizoctonia solani</name>
    <dbReference type="NCBI Taxonomy" id="456999"/>
    <lineage>
        <taxon>Eukaryota</taxon>
        <taxon>Fungi</taxon>
        <taxon>Dikarya</taxon>
        <taxon>Basidiomycota</taxon>
        <taxon>Agaricomycotina</taxon>
        <taxon>Agaricomycetes</taxon>
        <taxon>Cantharellales</taxon>
        <taxon>Ceratobasidiaceae</taxon>
        <taxon>Rhizoctonia</taxon>
    </lineage>
</organism>
<accession>A0A8H2WP74</accession>
<keyword evidence="2" id="KW-0812">Transmembrane</keyword>
<feature type="transmembrane region" description="Helical" evidence="2">
    <location>
        <begin position="215"/>
        <end position="238"/>
    </location>
</feature>
<name>A0A8H2WP74_9AGAM</name>
<keyword evidence="2" id="KW-0472">Membrane</keyword>
<evidence type="ECO:0000256" key="2">
    <source>
        <dbReference type="SAM" id="Phobius"/>
    </source>
</evidence>
<reference evidence="4" key="1">
    <citation type="submission" date="2021-01" db="EMBL/GenBank/DDBJ databases">
        <authorList>
            <person name="Kaushik A."/>
        </authorList>
    </citation>
    <scope>NUCLEOTIDE SEQUENCE</scope>
    <source>
        <strain evidence="4">AG3-1AP</strain>
    </source>
</reference>